<evidence type="ECO:0000313" key="4">
    <source>
        <dbReference type="Proteomes" id="UP001273935"/>
    </source>
</evidence>
<dbReference type="InterPro" id="IPR016162">
    <property type="entry name" value="Ald_DH_N"/>
</dbReference>
<dbReference type="Gene3D" id="3.40.605.10">
    <property type="entry name" value="Aldehyde Dehydrogenase, Chain A, domain 1"/>
    <property type="match status" value="1"/>
</dbReference>
<organism evidence="3 4">
    <name type="scientific">Metapseudomonas otitidis</name>
    <dbReference type="NCBI Taxonomy" id="319939"/>
    <lineage>
        <taxon>Bacteria</taxon>
        <taxon>Pseudomonadati</taxon>
        <taxon>Pseudomonadota</taxon>
        <taxon>Gammaproteobacteria</taxon>
        <taxon>Pseudomonadales</taxon>
        <taxon>Pseudomonadaceae</taxon>
        <taxon>Metapseudomonas</taxon>
    </lineage>
</organism>
<evidence type="ECO:0000256" key="1">
    <source>
        <dbReference type="ARBA" id="ARBA00023002"/>
    </source>
</evidence>
<reference evidence="3 4" key="1">
    <citation type="submission" date="2023-10" db="EMBL/GenBank/DDBJ databases">
        <title>Pseudomonas otitidis isolated from a paediatric patient with cystic fibrosis in Chile.</title>
        <authorList>
            <person name="Amsteins-Romero L."/>
            <person name="Opazo-Capurro A."/>
            <person name="Matus-Kohler M."/>
            <person name="Gonzalez-Rocha G."/>
        </authorList>
    </citation>
    <scope>NUCLEOTIDE SEQUENCE [LARGE SCALE GENOMIC DNA]</scope>
    <source>
        <strain evidence="3 4">P-714</strain>
    </source>
</reference>
<dbReference type="SUPFAM" id="SSF53720">
    <property type="entry name" value="ALDH-like"/>
    <property type="match status" value="1"/>
</dbReference>
<comment type="caution">
    <text evidence="3">The sequence shown here is derived from an EMBL/GenBank/DDBJ whole genome shotgun (WGS) entry which is preliminary data.</text>
</comment>
<gene>
    <name evidence="3" type="ORF">R0G64_30575</name>
</gene>
<name>A0ABU3Y0T6_9GAMM</name>
<evidence type="ECO:0000259" key="2">
    <source>
        <dbReference type="Pfam" id="PF00171"/>
    </source>
</evidence>
<dbReference type="Pfam" id="PF00171">
    <property type="entry name" value="Aldedh"/>
    <property type="match status" value="1"/>
</dbReference>
<dbReference type="InterPro" id="IPR015590">
    <property type="entry name" value="Aldehyde_DH_dom"/>
</dbReference>
<keyword evidence="1" id="KW-0560">Oxidoreductase</keyword>
<protein>
    <submittedName>
        <fullName evidence="3">Aldehyde dehydrogenase family protein</fullName>
    </submittedName>
</protein>
<dbReference type="InterPro" id="IPR016161">
    <property type="entry name" value="Ald_DH/histidinol_DH"/>
</dbReference>
<dbReference type="PANTHER" id="PTHR11699">
    <property type="entry name" value="ALDEHYDE DEHYDROGENASE-RELATED"/>
    <property type="match status" value="1"/>
</dbReference>
<proteinExistence type="predicted"/>
<dbReference type="RefSeq" id="WP_317234782.1">
    <property type="nucleotide sequence ID" value="NZ_JAWJUL010000248.1"/>
</dbReference>
<feature type="domain" description="Aldehyde dehydrogenase" evidence="2">
    <location>
        <begin position="29"/>
        <end position="264"/>
    </location>
</feature>
<dbReference type="EMBL" id="JAWJUL010000248">
    <property type="protein sequence ID" value="MDV3443767.1"/>
    <property type="molecule type" value="Genomic_DNA"/>
</dbReference>
<keyword evidence="4" id="KW-1185">Reference proteome</keyword>
<sequence>MYDLGYWQQRAARQSIIDKALIGGRLVSAASGATFDSINPATNQLLARVAACDTADVDLAVRSARQAFEHGPWARMAPAERKKILLRLAELMLAHREELALLDSLDMGKPVMDAYTIDVPGAANVFAWYAESLDKLYDQVAPTAPNALATITREALGVVAAVVPWNFPLDMAAWKLAPALAAGNSVVLKPAEQSPASALRLGELALEAGIPEGVLNVVPGLGEQAGRALGLHPDVDCLVFTGSTQVGKYFMGYSAQSNLKQVWL</sequence>
<evidence type="ECO:0000313" key="3">
    <source>
        <dbReference type="EMBL" id="MDV3443767.1"/>
    </source>
</evidence>
<dbReference type="Proteomes" id="UP001273935">
    <property type="component" value="Unassembled WGS sequence"/>
</dbReference>
<accession>A0ABU3Y0T6</accession>
<feature type="non-terminal residue" evidence="3">
    <location>
        <position position="264"/>
    </location>
</feature>